<evidence type="ECO:0000313" key="3">
    <source>
        <dbReference type="RefSeq" id="XP_060676183.1"/>
    </source>
</evidence>
<name>A0ABM4AHH0_ZIZJJ</name>
<dbReference type="RefSeq" id="XP_060676182.1">
    <property type="nucleotide sequence ID" value="XM_060820199.1"/>
</dbReference>
<accession>A0ABM4AHH0</accession>
<organism evidence="1 3">
    <name type="scientific">Ziziphus jujuba</name>
    <name type="common">Chinese jujube</name>
    <name type="synonym">Ziziphus sativa</name>
    <dbReference type="NCBI Taxonomy" id="326968"/>
    <lineage>
        <taxon>Eukaryota</taxon>
        <taxon>Viridiplantae</taxon>
        <taxon>Streptophyta</taxon>
        <taxon>Embryophyta</taxon>
        <taxon>Tracheophyta</taxon>
        <taxon>Spermatophyta</taxon>
        <taxon>Magnoliopsida</taxon>
        <taxon>eudicotyledons</taxon>
        <taxon>Gunneridae</taxon>
        <taxon>Pentapetalae</taxon>
        <taxon>rosids</taxon>
        <taxon>fabids</taxon>
        <taxon>Rosales</taxon>
        <taxon>Rhamnaceae</taxon>
        <taxon>Paliureae</taxon>
        <taxon>Ziziphus</taxon>
    </lineage>
</organism>
<dbReference type="PANTHER" id="PTHR47481:SF31">
    <property type="entry name" value="OS01G0873500 PROTEIN"/>
    <property type="match status" value="1"/>
</dbReference>
<dbReference type="RefSeq" id="XP_060676183.1">
    <property type="nucleotide sequence ID" value="XM_060820200.1"/>
</dbReference>
<reference evidence="2 3" key="1">
    <citation type="submission" date="2025-05" db="UniProtKB">
        <authorList>
            <consortium name="RefSeq"/>
        </authorList>
    </citation>
    <scope>IDENTIFICATION</scope>
    <source>
        <tissue evidence="2 3">Seedling</tissue>
    </source>
</reference>
<protein>
    <submittedName>
        <fullName evidence="2 3">Uncharacterized protein LOC125424101 isoform X1</fullName>
    </submittedName>
</protein>
<sequence>MENQFSYPLQSRTSNTIETDPVRTHLITATPFPSTILKLDASNFLIWKLQFLPILRGHKLDKFVLKDKPPFMQEIGALECEIDEEILNRYSSEQQLWILQDQLLQGWIVAAISPSVAGLVIGLKTSRRIWKMKSMADQMATGGGSVSEEDLVSYILGGLGPEYEMLIDKQLRVIILKGVFDAGLYKLDLSVELKAGADNRIFDPLFQNKATAVSPQKSSCNQQLAEVNLQVPSQLEMCNSQTDSWNHFTFNNVAETDASSSRDTLVDETCNALVVHNNKHVDDNFNVLHQRLGHPSVVVLQKSVDSL</sequence>
<evidence type="ECO:0000313" key="1">
    <source>
        <dbReference type="Proteomes" id="UP001652623"/>
    </source>
</evidence>
<dbReference type="GeneID" id="125424101"/>
<dbReference type="PANTHER" id="PTHR47481">
    <property type="match status" value="1"/>
</dbReference>
<gene>
    <name evidence="2 3" type="primary">LOC125424101</name>
</gene>
<keyword evidence="1" id="KW-1185">Reference proteome</keyword>
<dbReference type="Proteomes" id="UP001652623">
    <property type="component" value="Chromosome 9"/>
</dbReference>
<proteinExistence type="predicted"/>
<evidence type="ECO:0000313" key="2">
    <source>
        <dbReference type="RefSeq" id="XP_060676182.1"/>
    </source>
</evidence>